<dbReference type="Gene3D" id="1.10.1580.10">
    <property type="match status" value="1"/>
</dbReference>
<dbReference type="Pfam" id="PF01926">
    <property type="entry name" value="MMR_HSR1"/>
    <property type="match status" value="1"/>
</dbReference>
<reference evidence="10 11" key="1">
    <citation type="submission" date="2018-08" db="EMBL/GenBank/DDBJ databases">
        <authorList>
            <person name="Laetsch R D."/>
            <person name="Stevens L."/>
            <person name="Kumar S."/>
            <person name="Blaxter L. M."/>
        </authorList>
    </citation>
    <scope>NUCLEOTIDE SEQUENCE [LARGE SCALE GENOMIC DNA]</scope>
</reference>
<keyword evidence="2" id="KW-0547">Nucleotide-binding</keyword>
<evidence type="ECO:0000256" key="2">
    <source>
        <dbReference type="ARBA" id="ARBA00022741"/>
    </source>
</evidence>
<keyword evidence="5" id="KW-0496">Mitochondrion</keyword>
<name>A0A3P6VCS1_LITSI</name>
<dbReference type="PANTHER" id="PTHR45782:SF4">
    <property type="entry name" value="MITOCHONDRIAL RIBOSOME-ASSOCIATED GTPASE 1"/>
    <property type="match status" value="1"/>
</dbReference>
<keyword evidence="7" id="KW-0472">Membrane</keyword>
<dbReference type="InterPro" id="IPR006073">
    <property type="entry name" value="GTP-bd"/>
</dbReference>
<gene>
    <name evidence="10" type="ORF">NLS_LOCUS8316</name>
</gene>
<organism evidence="10 11">
    <name type="scientific">Litomosoides sigmodontis</name>
    <name type="common">Filarial nematode worm</name>
    <dbReference type="NCBI Taxonomy" id="42156"/>
    <lineage>
        <taxon>Eukaryota</taxon>
        <taxon>Metazoa</taxon>
        <taxon>Ecdysozoa</taxon>
        <taxon>Nematoda</taxon>
        <taxon>Chromadorea</taxon>
        <taxon>Rhabditida</taxon>
        <taxon>Spirurina</taxon>
        <taxon>Spiruromorpha</taxon>
        <taxon>Filarioidea</taxon>
        <taxon>Onchocercidae</taxon>
        <taxon>Litomosoides</taxon>
    </lineage>
</organism>
<dbReference type="OrthoDB" id="269151at2759"/>
<evidence type="ECO:0000259" key="9">
    <source>
        <dbReference type="Pfam" id="PF01926"/>
    </source>
</evidence>
<dbReference type="GO" id="GO:0003924">
    <property type="term" value="F:GTPase activity"/>
    <property type="evidence" value="ECO:0007669"/>
    <property type="project" value="TreeGrafter"/>
</dbReference>
<evidence type="ECO:0000256" key="5">
    <source>
        <dbReference type="ARBA" id="ARBA00023128"/>
    </source>
</evidence>
<dbReference type="SUPFAM" id="SSF52540">
    <property type="entry name" value="P-loop containing nucleoside triphosphate hydrolases"/>
    <property type="match status" value="1"/>
</dbReference>
<evidence type="ECO:0000256" key="7">
    <source>
        <dbReference type="ARBA" id="ARBA00023136"/>
    </source>
</evidence>
<dbReference type="InterPro" id="IPR027417">
    <property type="entry name" value="P-loop_NTPase"/>
</dbReference>
<comment type="subcellular location">
    <subcellularLocation>
        <location evidence="1">Mitochondrion inner membrane</location>
        <topology evidence="1">Peripheral membrane protein</topology>
        <orientation evidence="1">Matrix side</orientation>
    </subcellularLocation>
</comment>
<dbReference type="GO" id="GO:0005743">
    <property type="term" value="C:mitochondrial inner membrane"/>
    <property type="evidence" value="ECO:0007669"/>
    <property type="project" value="UniProtKB-SubCell"/>
</dbReference>
<evidence type="ECO:0000256" key="8">
    <source>
        <dbReference type="ARBA" id="ARBA00045284"/>
    </source>
</evidence>
<dbReference type="GO" id="GO:0032543">
    <property type="term" value="P:mitochondrial translation"/>
    <property type="evidence" value="ECO:0007669"/>
    <property type="project" value="TreeGrafter"/>
</dbReference>
<dbReference type="GO" id="GO:0005525">
    <property type="term" value="F:GTP binding"/>
    <property type="evidence" value="ECO:0007669"/>
    <property type="project" value="UniProtKB-KW"/>
</dbReference>
<dbReference type="PANTHER" id="PTHR45782">
    <property type="entry name" value="MITOCHONDRIAL RIBOSOME-ASSOCIATED GTPASE 1"/>
    <property type="match status" value="1"/>
</dbReference>
<proteinExistence type="predicted"/>
<evidence type="ECO:0000256" key="6">
    <source>
        <dbReference type="ARBA" id="ARBA00023134"/>
    </source>
</evidence>
<dbReference type="FunFam" id="1.10.1580.10:FF:000004">
    <property type="entry name" value="Mitochondrial GTPase 1"/>
    <property type="match status" value="1"/>
</dbReference>
<dbReference type="CDD" id="cd01856">
    <property type="entry name" value="YlqF"/>
    <property type="match status" value="1"/>
</dbReference>
<dbReference type="EMBL" id="UYRX01001023">
    <property type="protein sequence ID" value="VDK87744.1"/>
    <property type="molecule type" value="Genomic_DNA"/>
</dbReference>
<protein>
    <recommendedName>
        <fullName evidence="9">G domain-containing protein</fullName>
    </recommendedName>
</protein>
<comment type="function">
    <text evidence="8">Plays a role in the regulation of the mitochondrial ribosome assembly and of translational activity. Displays mitochondrial GTPase activity.</text>
</comment>
<dbReference type="PRINTS" id="PR00326">
    <property type="entry name" value="GTP1OBG"/>
</dbReference>
<keyword evidence="11" id="KW-1185">Reference proteome</keyword>
<evidence type="ECO:0000256" key="1">
    <source>
        <dbReference type="ARBA" id="ARBA00004443"/>
    </source>
</evidence>
<dbReference type="OMA" id="TDHTQDC"/>
<dbReference type="STRING" id="42156.A0A3P6VCS1"/>
<evidence type="ECO:0000256" key="3">
    <source>
        <dbReference type="ARBA" id="ARBA00022792"/>
    </source>
</evidence>
<dbReference type="AlphaFoldDB" id="A0A3P6VCS1"/>
<evidence type="ECO:0000256" key="4">
    <source>
        <dbReference type="ARBA" id="ARBA00022946"/>
    </source>
</evidence>
<evidence type="ECO:0000313" key="11">
    <source>
        <dbReference type="Proteomes" id="UP000277928"/>
    </source>
</evidence>
<sequence length="362" mass="42440">MWLIKQEFVRAWGGVVCRSDLAFRNHTVRRSICDAPSQATNIQCRERYLLPVRFDFRVWFPMHMSVQLKRMIGKLRTMDLIIEVHDARVPITGRNPQFYSSLYAVRPHILVMNKMDLISKDLRKPVEDYYRDNGVTNIVWTNCKKRLKKPLIDLQNMMLRCLREEPRFNRTVKTEYQVMVVGIPNVGKSSLINSLRLTNLGNNQKAVEEGSRPGVTVRVQNRVRIHDQPLIYIVDTPGVLNPLARDADSAMKLALCNLILETATQVHYVADYLLYWLNKTGDYSYVEFFNLHNGPSDDIQKVLLDVCQSNDIRFKCYIAGQRVERWDIDTAAKMFIDMFRNNKLRDHCLDIDFLWDYMNKDE</sequence>
<accession>A0A3P6VCS1</accession>
<keyword evidence="6" id="KW-0342">GTP-binding</keyword>
<dbReference type="InterPro" id="IPR023179">
    <property type="entry name" value="GTP-bd_ortho_bundle_sf"/>
</dbReference>
<keyword evidence="3" id="KW-0999">Mitochondrion inner membrane</keyword>
<evidence type="ECO:0000313" key="10">
    <source>
        <dbReference type="EMBL" id="VDK87744.1"/>
    </source>
</evidence>
<dbReference type="FunFam" id="3.40.50.300:FF:000876">
    <property type="entry name" value="Mitochondrial GTPase 1"/>
    <property type="match status" value="1"/>
</dbReference>
<feature type="domain" description="G" evidence="9">
    <location>
        <begin position="177"/>
        <end position="256"/>
    </location>
</feature>
<dbReference type="Proteomes" id="UP000277928">
    <property type="component" value="Unassembled WGS sequence"/>
</dbReference>
<dbReference type="Gene3D" id="3.40.50.300">
    <property type="entry name" value="P-loop containing nucleotide triphosphate hydrolases"/>
    <property type="match status" value="1"/>
</dbReference>
<keyword evidence="4" id="KW-0809">Transit peptide</keyword>